<reference evidence="1 2" key="1">
    <citation type="journal article" date="2011" name="Proc. Natl. Acad. Sci. U.S.A.">
        <title>Evolutionary erosion of yeast sex chromosomes by mating-type switching accidents.</title>
        <authorList>
            <person name="Gordon J.L."/>
            <person name="Armisen D."/>
            <person name="Proux-Wera E."/>
            <person name="Oheigeartaigh S.S."/>
            <person name="Byrne K.P."/>
            <person name="Wolfe K.H."/>
        </authorList>
    </citation>
    <scope>NUCLEOTIDE SEQUENCE [LARGE SCALE GENOMIC DNA]</scope>
    <source>
        <strain evidence="2">ATCC 10597 / BCRC 20456 / CBS 421 / NBRC 0211 / NRRL Y-12639</strain>
    </source>
</reference>
<gene>
    <name evidence="1" type="primary">NDAI0F03220</name>
    <name evidence="1" type="ordered locus">NDAI_0F03220</name>
</gene>
<dbReference type="GeneID" id="11496978"/>
<proteinExistence type="predicted"/>
<dbReference type="eggNOG" id="ENOG502S9PK">
    <property type="taxonomic scope" value="Eukaryota"/>
</dbReference>
<dbReference type="OrthoDB" id="4039633at2759"/>
<protein>
    <submittedName>
        <fullName evidence="1">Uncharacterized protein</fullName>
    </submittedName>
</protein>
<keyword evidence="2" id="KW-1185">Reference proteome</keyword>
<dbReference type="KEGG" id="ndi:NDAI_0F03220"/>
<dbReference type="OMA" id="CLIQQNY"/>
<evidence type="ECO:0000313" key="2">
    <source>
        <dbReference type="Proteomes" id="UP000000689"/>
    </source>
</evidence>
<organism evidence="1 2">
    <name type="scientific">Naumovozyma dairenensis (strain ATCC 10597 / BCRC 20456 / CBS 421 / NBRC 0211 / NRRL Y-12639)</name>
    <name type="common">Saccharomyces dairenensis</name>
    <dbReference type="NCBI Taxonomy" id="1071378"/>
    <lineage>
        <taxon>Eukaryota</taxon>
        <taxon>Fungi</taxon>
        <taxon>Dikarya</taxon>
        <taxon>Ascomycota</taxon>
        <taxon>Saccharomycotina</taxon>
        <taxon>Saccharomycetes</taxon>
        <taxon>Saccharomycetales</taxon>
        <taxon>Saccharomycetaceae</taxon>
        <taxon>Naumovozyma</taxon>
    </lineage>
</organism>
<sequence>MGGKKGEASYPPPKQVKDCPECGTALQKCLIQQNYAFVMCPNDKCAYPFNQRENIQNLVYVDDGEVIDTATQRLSKG</sequence>
<dbReference type="HOGENOM" id="CLU_192397_0_0_1"/>
<accession>G0WCX9</accession>
<evidence type="ECO:0000313" key="1">
    <source>
        <dbReference type="EMBL" id="CCD25640.1"/>
    </source>
</evidence>
<dbReference type="EMBL" id="HE580272">
    <property type="protein sequence ID" value="CCD25640.1"/>
    <property type="molecule type" value="Genomic_DNA"/>
</dbReference>
<dbReference type="AlphaFoldDB" id="G0WCX9"/>
<dbReference type="Proteomes" id="UP000000689">
    <property type="component" value="Chromosome 6"/>
</dbReference>
<name>G0WCX9_NAUDC</name>
<dbReference type="RefSeq" id="XP_003670883.1">
    <property type="nucleotide sequence ID" value="XM_003670835.1"/>
</dbReference>